<dbReference type="SUPFAM" id="SSF51735">
    <property type="entry name" value="NAD(P)-binding Rossmann-fold domains"/>
    <property type="match status" value="1"/>
</dbReference>
<sequence>MRHVLVTGARAKTGAPLTDLLAQDGAVVVRAGSRDVRLLESDRDRVEAVRFDWDDRATWEGAVDGVAGVFLVRPDRPDAAELAADLLAMTPRGAHVVLLSELDRGYFGPDDWAPRVERAVRGSGRPWTILRPGWFMQVFTDPRFMLDDLVRDGRLPLVSGGQAVSWIDARDIAAVAARSLLDDGHDGQVYELTGPEALGPGETATVLGSAMGRPVRHVELSMEEALEGVEGFLRRNDEGAYDRIRRGMFGVVTDTVEQVTGHPARTLRQFAAEVFAPLAVG</sequence>
<dbReference type="RefSeq" id="WP_254181164.1">
    <property type="nucleotide sequence ID" value="NZ_JANARS010000003.1"/>
</dbReference>
<organism evidence="2 3">
    <name type="scientific">Nocardioides pinisoli</name>
    <dbReference type="NCBI Taxonomy" id="2950279"/>
    <lineage>
        <taxon>Bacteria</taxon>
        <taxon>Bacillati</taxon>
        <taxon>Actinomycetota</taxon>
        <taxon>Actinomycetes</taxon>
        <taxon>Propionibacteriales</taxon>
        <taxon>Nocardioidaceae</taxon>
        <taxon>Nocardioides</taxon>
    </lineage>
</organism>
<evidence type="ECO:0000259" key="1">
    <source>
        <dbReference type="Pfam" id="PF13460"/>
    </source>
</evidence>
<feature type="domain" description="NAD(P)-binding" evidence="1">
    <location>
        <begin position="8"/>
        <end position="138"/>
    </location>
</feature>
<gene>
    <name evidence="2" type="ORF">NCI01_09130</name>
</gene>
<name>A0ABT1KZB6_9ACTN</name>
<dbReference type="InterPro" id="IPR051604">
    <property type="entry name" value="Ergot_Alk_Oxidoreductase"/>
</dbReference>
<dbReference type="Proteomes" id="UP001204524">
    <property type="component" value="Unassembled WGS sequence"/>
</dbReference>
<dbReference type="PANTHER" id="PTHR43162:SF1">
    <property type="entry name" value="PRESTALK A DIFFERENTIATION PROTEIN A"/>
    <property type="match status" value="1"/>
</dbReference>
<evidence type="ECO:0000313" key="3">
    <source>
        <dbReference type="Proteomes" id="UP001204524"/>
    </source>
</evidence>
<comment type="caution">
    <text evidence="2">The sequence shown here is derived from an EMBL/GenBank/DDBJ whole genome shotgun (WGS) entry which is preliminary data.</text>
</comment>
<accession>A0ABT1KZB6</accession>
<dbReference type="InterPro" id="IPR036291">
    <property type="entry name" value="NAD(P)-bd_dom_sf"/>
</dbReference>
<reference evidence="2 3" key="1">
    <citation type="submission" date="2022-06" db="EMBL/GenBank/DDBJ databases">
        <authorList>
            <person name="So Y."/>
        </authorList>
    </citation>
    <scope>NUCLEOTIDE SEQUENCE [LARGE SCALE GENOMIC DNA]</scope>
    <source>
        <strain evidence="2 3">STR3</strain>
    </source>
</reference>
<dbReference type="Pfam" id="PF13460">
    <property type="entry name" value="NAD_binding_10"/>
    <property type="match status" value="1"/>
</dbReference>
<dbReference type="Gene3D" id="3.90.25.10">
    <property type="entry name" value="UDP-galactose 4-epimerase, domain 1"/>
    <property type="match status" value="1"/>
</dbReference>
<dbReference type="InterPro" id="IPR016040">
    <property type="entry name" value="NAD(P)-bd_dom"/>
</dbReference>
<evidence type="ECO:0000313" key="2">
    <source>
        <dbReference type="EMBL" id="MCP3421956.1"/>
    </source>
</evidence>
<keyword evidence="3" id="KW-1185">Reference proteome</keyword>
<dbReference type="EMBL" id="JANARS010000003">
    <property type="protein sequence ID" value="MCP3421956.1"/>
    <property type="molecule type" value="Genomic_DNA"/>
</dbReference>
<protein>
    <submittedName>
        <fullName evidence="2">NAD(P)H-binding protein</fullName>
    </submittedName>
</protein>
<proteinExistence type="predicted"/>
<dbReference type="PANTHER" id="PTHR43162">
    <property type="match status" value="1"/>
</dbReference>
<dbReference type="Gene3D" id="3.40.50.720">
    <property type="entry name" value="NAD(P)-binding Rossmann-like Domain"/>
    <property type="match status" value="1"/>
</dbReference>